<keyword evidence="1" id="KW-1133">Transmembrane helix</keyword>
<reference evidence="3" key="3">
    <citation type="submission" date="2021-08" db="EMBL/GenBank/DDBJ databases">
        <authorList>
            <person name="Tani A."/>
            <person name="Ola A."/>
            <person name="Ogura Y."/>
            <person name="Katsura K."/>
            <person name="Hayashi T."/>
        </authorList>
    </citation>
    <scope>NUCLEOTIDE SEQUENCE</scope>
    <source>
        <strain evidence="3">DSM 21893</strain>
    </source>
</reference>
<evidence type="ECO:0000313" key="4">
    <source>
        <dbReference type="Proteomes" id="UP001055307"/>
    </source>
</evidence>
<gene>
    <name evidence="2" type="ORF">MBLL_03806</name>
    <name evidence="3" type="ORF">OICFNHDK_2138</name>
</gene>
<feature type="transmembrane region" description="Helical" evidence="1">
    <location>
        <begin position="54"/>
        <end position="74"/>
    </location>
</feature>
<evidence type="ECO:0000313" key="2">
    <source>
        <dbReference type="EMBL" id="CAA2144681.1"/>
    </source>
</evidence>
<evidence type="ECO:0000256" key="1">
    <source>
        <dbReference type="SAM" id="Phobius"/>
    </source>
</evidence>
<dbReference type="AlphaFoldDB" id="A0A679KC55"/>
<evidence type="ECO:0008006" key="5">
    <source>
        <dbReference type="Google" id="ProtNLM"/>
    </source>
</evidence>
<name>A0A679KC55_9HYPH</name>
<protein>
    <recommendedName>
        <fullName evidence="5">YrhK domain-containing protein</fullName>
    </recommendedName>
</protein>
<dbReference type="EMBL" id="BPQF01000011">
    <property type="protein sequence ID" value="GJD39675.1"/>
    <property type="molecule type" value="Genomic_DNA"/>
</dbReference>
<feature type="transmembrane region" description="Helical" evidence="1">
    <location>
        <begin position="20"/>
        <end position="42"/>
    </location>
</feature>
<accession>A0A679KC55</accession>
<keyword evidence="1" id="KW-0812">Transmembrane</keyword>
<dbReference type="Proteomes" id="UP001055307">
    <property type="component" value="Unassembled WGS sequence"/>
</dbReference>
<evidence type="ECO:0000313" key="3">
    <source>
        <dbReference type="EMBL" id="GJD39675.1"/>
    </source>
</evidence>
<keyword evidence="4" id="KW-1185">Reference proteome</keyword>
<keyword evidence="1" id="KW-0472">Membrane</keyword>
<sequence>MTEGGNRKFLAKRFNEHVKLLATLFNALSIATFGAAFVVPLAQGQYGVLSGGHWILIFAALALHLAGHAALRFMRSED</sequence>
<reference evidence="2" key="2">
    <citation type="submission" date="2019-12" db="EMBL/GenBank/DDBJ databases">
        <authorList>
            <person name="Cremers G."/>
        </authorList>
    </citation>
    <scope>NUCLEOTIDE SEQUENCE</scope>
    <source>
        <strain evidence="2">Mbul2</strain>
    </source>
</reference>
<proteinExistence type="predicted"/>
<dbReference type="EMBL" id="LR743511">
    <property type="protein sequence ID" value="CAA2144681.1"/>
    <property type="molecule type" value="Genomic_DNA"/>
</dbReference>
<dbReference type="RefSeq" id="WP_238253895.1">
    <property type="nucleotide sequence ID" value="NZ_BPQF01000011.1"/>
</dbReference>
<reference evidence="3" key="1">
    <citation type="journal article" date="2016" name="Front. Microbiol.">
        <title>Genome Sequence of the Piezophilic, Mesophilic Sulfate-Reducing Bacterium Desulfovibrio indicus J2T.</title>
        <authorList>
            <person name="Cao J."/>
            <person name="Maignien L."/>
            <person name="Shao Z."/>
            <person name="Alain K."/>
            <person name="Jebbar M."/>
        </authorList>
    </citation>
    <scope>NUCLEOTIDE SEQUENCE</scope>
    <source>
        <strain evidence="3">DSM 21893</strain>
    </source>
</reference>
<organism evidence="2">
    <name type="scientific">Methylobacterium bullatum</name>
    <dbReference type="NCBI Taxonomy" id="570505"/>
    <lineage>
        <taxon>Bacteria</taxon>
        <taxon>Pseudomonadati</taxon>
        <taxon>Pseudomonadota</taxon>
        <taxon>Alphaproteobacteria</taxon>
        <taxon>Hyphomicrobiales</taxon>
        <taxon>Methylobacteriaceae</taxon>
        <taxon>Methylobacterium</taxon>
    </lineage>
</organism>